<feature type="region of interest" description="Disordered" evidence="3">
    <location>
        <begin position="247"/>
        <end position="288"/>
    </location>
</feature>
<accession>A0A8B7PJK6</accession>
<reference evidence="6" key="1">
    <citation type="submission" date="2025-08" db="UniProtKB">
        <authorList>
            <consortium name="RefSeq"/>
        </authorList>
    </citation>
    <scope>IDENTIFICATION</scope>
    <source>
        <tissue evidence="6">Whole organism</tissue>
    </source>
</reference>
<evidence type="ECO:0000313" key="5">
    <source>
        <dbReference type="Proteomes" id="UP000694843"/>
    </source>
</evidence>
<feature type="compositionally biased region" description="Pro residues" evidence="3">
    <location>
        <begin position="255"/>
        <end position="288"/>
    </location>
</feature>
<feature type="domain" description="Rad21/Rec8-like protein N-terminal" evidence="4">
    <location>
        <begin position="1"/>
        <end position="113"/>
    </location>
</feature>
<dbReference type="GeneID" id="108681634"/>
<evidence type="ECO:0000259" key="4">
    <source>
        <dbReference type="Pfam" id="PF04825"/>
    </source>
</evidence>
<dbReference type="InterPro" id="IPR006910">
    <property type="entry name" value="Rad21_Rec8_N"/>
</dbReference>
<dbReference type="GO" id="GO:0051177">
    <property type="term" value="P:meiotic sister chromatid cohesion"/>
    <property type="evidence" value="ECO:0007669"/>
    <property type="project" value="TreeGrafter"/>
</dbReference>
<protein>
    <submittedName>
        <fullName evidence="6">Meiotic recombination protein REC8 homolog</fullName>
    </submittedName>
</protein>
<evidence type="ECO:0000256" key="1">
    <source>
        <dbReference type="ARBA" id="ARBA00004123"/>
    </source>
</evidence>
<dbReference type="GO" id="GO:0003682">
    <property type="term" value="F:chromatin binding"/>
    <property type="evidence" value="ECO:0007669"/>
    <property type="project" value="TreeGrafter"/>
</dbReference>
<keyword evidence="5" id="KW-1185">Reference proteome</keyword>
<dbReference type="Pfam" id="PF04825">
    <property type="entry name" value="Rad21_Rec8_N"/>
    <property type="match status" value="1"/>
</dbReference>
<organism evidence="5 6">
    <name type="scientific">Hyalella azteca</name>
    <name type="common">Amphipod</name>
    <dbReference type="NCBI Taxonomy" id="294128"/>
    <lineage>
        <taxon>Eukaryota</taxon>
        <taxon>Metazoa</taxon>
        <taxon>Ecdysozoa</taxon>
        <taxon>Arthropoda</taxon>
        <taxon>Crustacea</taxon>
        <taxon>Multicrustacea</taxon>
        <taxon>Malacostraca</taxon>
        <taxon>Eumalacostraca</taxon>
        <taxon>Peracarida</taxon>
        <taxon>Amphipoda</taxon>
        <taxon>Senticaudata</taxon>
        <taxon>Talitrida</taxon>
        <taxon>Talitroidea</taxon>
        <taxon>Hyalellidae</taxon>
        <taxon>Hyalella</taxon>
    </lineage>
</organism>
<dbReference type="RefSeq" id="XP_018026175.1">
    <property type="nucleotide sequence ID" value="XM_018170686.1"/>
</dbReference>
<dbReference type="GO" id="GO:0006302">
    <property type="term" value="P:double-strand break repair"/>
    <property type="evidence" value="ECO:0007669"/>
    <property type="project" value="TreeGrafter"/>
</dbReference>
<evidence type="ECO:0000256" key="3">
    <source>
        <dbReference type="SAM" id="MobiDB-lite"/>
    </source>
</evidence>
<dbReference type="AlphaFoldDB" id="A0A8B7PJK6"/>
<dbReference type="GO" id="GO:0005634">
    <property type="term" value="C:nucleus"/>
    <property type="evidence" value="ECO:0007669"/>
    <property type="project" value="UniProtKB-SubCell"/>
</dbReference>
<dbReference type="Proteomes" id="UP000694843">
    <property type="component" value="Unplaced"/>
</dbReference>
<keyword evidence="2" id="KW-0539">Nucleus</keyword>
<name>A0A8B7PJK6_HYAAZ</name>
<sequence length="288" mass="31711">MFYSYDILHPRSGKLSILWLVATGSFKYDKRQDKDFNKVINVNVPRSCSQILKHVQIKRTGDDEKPRHLSLYLSSMLMYGVVKIHERQVLLLYHEAVESKIRLCQNRILIDLPEHHIAAVLQSVEPCGPLLLAPCDVLPGAIELDPGNISPRKMAPGKGPLEYDSLRQLTSEKSSGMQTLQMLEEDWEHPAHVSGPHSVAHLDDITIREVDLRQVPVSLPAEIDFGPPFSELPEDWMRTGIRSAVPEITLTAPDVPAPDAPAPDAPAPDAPAPDAPAPDAPAPDAPAP</sequence>
<dbReference type="InterPro" id="IPR039781">
    <property type="entry name" value="Rad21/Rec8-like"/>
</dbReference>
<comment type="subcellular location">
    <subcellularLocation>
        <location evidence="1">Nucleus</location>
    </subcellularLocation>
</comment>
<proteinExistence type="predicted"/>
<dbReference type="PANTHER" id="PTHR12585:SF27">
    <property type="entry name" value="MEIOTIC RECOMBINATION PROTEIN REC8 HOMOLOG"/>
    <property type="match status" value="1"/>
</dbReference>
<evidence type="ECO:0000256" key="2">
    <source>
        <dbReference type="ARBA" id="ARBA00023242"/>
    </source>
</evidence>
<dbReference type="KEGG" id="hazt:108681634"/>
<evidence type="ECO:0000313" key="6">
    <source>
        <dbReference type="RefSeq" id="XP_018026175.1"/>
    </source>
</evidence>
<dbReference type="GO" id="GO:0030893">
    <property type="term" value="C:meiotic cohesin complex"/>
    <property type="evidence" value="ECO:0007669"/>
    <property type="project" value="TreeGrafter"/>
</dbReference>
<dbReference type="OrthoDB" id="10071381at2759"/>
<gene>
    <name evidence="6" type="primary">LOC108681634</name>
</gene>
<dbReference type="PANTHER" id="PTHR12585">
    <property type="entry name" value="SCC1 / RAD21 FAMILY MEMBER"/>
    <property type="match status" value="1"/>
</dbReference>